<sequence>MKKILSTIALSLLLFSCKQENKNEIKNDYSEIFNSKELLDLKNTITEPKEKYNFYKHLYLVTTFEDLKKSDDKDLSELKNYSDKTLMELSTIINDEYISNGKDEDMDSIPSYTGLFTRNQITTKLDSVFSTKKYDLSAVMHETFVGTLNGGTRIASIKNNVVTIEREFGTGASLFYTNVLVENNKVTNLGQVYDYLRKSEYDKLENEIYKINTNFRDACYRECAKIEKTKNNTNLISFTGYANDDAGCCPTFSISYETIDFITIIPNSVKVKVQK</sequence>
<keyword evidence="2" id="KW-1185">Reference proteome</keyword>
<evidence type="ECO:0000313" key="2">
    <source>
        <dbReference type="Proteomes" id="UP001500426"/>
    </source>
</evidence>
<accession>A0ABP7V0J3</accession>
<dbReference type="EMBL" id="BAABCS010000020">
    <property type="protein sequence ID" value="GAA4056611.1"/>
    <property type="molecule type" value="Genomic_DNA"/>
</dbReference>
<dbReference type="Proteomes" id="UP001500426">
    <property type="component" value="Unassembled WGS sequence"/>
</dbReference>
<gene>
    <name evidence="1" type="ORF">GCM10022388_24100</name>
</gene>
<name>A0ABP7V0J3_9FLAO</name>
<proteinExistence type="predicted"/>
<dbReference type="PROSITE" id="PS51257">
    <property type="entry name" value="PROKAR_LIPOPROTEIN"/>
    <property type="match status" value="1"/>
</dbReference>
<reference evidence="2" key="1">
    <citation type="journal article" date="2019" name="Int. J. Syst. Evol. Microbiol.">
        <title>The Global Catalogue of Microorganisms (GCM) 10K type strain sequencing project: providing services to taxonomists for standard genome sequencing and annotation.</title>
        <authorList>
            <consortium name="The Broad Institute Genomics Platform"/>
            <consortium name="The Broad Institute Genome Sequencing Center for Infectious Disease"/>
            <person name="Wu L."/>
            <person name="Ma J."/>
        </authorList>
    </citation>
    <scope>NUCLEOTIDE SEQUENCE [LARGE SCALE GENOMIC DNA]</scope>
    <source>
        <strain evidence="2">JCM 17068</strain>
    </source>
</reference>
<comment type="caution">
    <text evidence="1">The sequence shown here is derived from an EMBL/GenBank/DDBJ whole genome shotgun (WGS) entry which is preliminary data.</text>
</comment>
<protein>
    <recommendedName>
        <fullName evidence="3">DUF4163 domain-containing protein</fullName>
    </recommendedName>
</protein>
<evidence type="ECO:0008006" key="3">
    <source>
        <dbReference type="Google" id="ProtNLM"/>
    </source>
</evidence>
<evidence type="ECO:0000313" key="1">
    <source>
        <dbReference type="EMBL" id="GAA4056611.1"/>
    </source>
</evidence>
<organism evidence="1 2">
    <name type="scientific">Flavobacterium chungnamense</name>
    <dbReference type="NCBI Taxonomy" id="706182"/>
    <lineage>
        <taxon>Bacteria</taxon>
        <taxon>Pseudomonadati</taxon>
        <taxon>Bacteroidota</taxon>
        <taxon>Flavobacteriia</taxon>
        <taxon>Flavobacteriales</taxon>
        <taxon>Flavobacteriaceae</taxon>
        <taxon>Flavobacterium</taxon>
    </lineage>
</organism>
<dbReference type="RefSeq" id="WP_345094948.1">
    <property type="nucleotide sequence ID" value="NZ_BAABCS010000020.1"/>
</dbReference>